<organism evidence="1 2">
    <name type="scientific">Pipistrellus nathusii</name>
    <name type="common">Nathusius' pipistrelle</name>
    <dbReference type="NCBI Taxonomy" id="59473"/>
    <lineage>
        <taxon>Eukaryota</taxon>
        <taxon>Metazoa</taxon>
        <taxon>Chordata</taxon>
        <taxon>Craniata</taxon>
        <taxon>Vertebrata</taxon>
        <taxon>Euteleostomi</taxon>
        <taxon>Mammalia</taxon>
        <taxon>Eutheria</taxon>
        <taxon>Laurasiatheria</taxon>
        <taxon>Chiroptera</taxon>
        <taxon>Yangochiroptera</taxon>
        <taxon>Vespertilionidae</taxon>
        <taxon>Pipistrellus</taxon>
    </lineage>
</organism>
<dbReference type="Proteomes" id="UP001314169">
    <property type="component" value="Chromosome 16"/>
</dbReference>
<proteinExistence type="predicted"/>
<accession>A0ABN9ZJB5</accession>
<sequence length="99" mass="10812">MKLAGRASCLLTHRWIFASGPYFGSRSPVQQGLLSTAAALPPKQIPSRAFRIWLTPVKQGTSGIQSLRHSAGTSGIHGHGWQVEETIYFGVQKRLKNPS</sequence>
<reference evidence="1" key="1">
    <citation type="submission" date="2023-12" db="EMBL/GenBank/DDBJ databases">
        <authorList>
            <person name="Brown T."/>
        </authorList>
    </citation>
    <scope>NUCLEOTIDE SEQUENCE</scope>
</reference>
<keyword evidence="2" id="KW-1185">Reference proteome</keyword>
<name>A0ABN9ZJB5_PIPNA</name>
<protein>
    <submittedName>
        <fullName evidence="1">Uncharacterized protein</fullName>
    </submittedName>
</protein>
<dbReference type="EMBL" id="OY882873">
    <property type="protein sequence ID" value="CAK6438375.1"/>
    <property type="molecule type" value="Genomic_DNA"/>
</dbReference>
<gene>
    <name evidence="1" type="ORF">MPIPNATIZW_LOCUS6681</name>
</gene>
<evidence type="ECO:0000313" key="1">
    <source>
        <dbReference type="EMBL" id="CAK6438375.1"/>
    </source>
</evidence>
<evidence type="ECO:0000313" key="2">
    <source>
        <dbReference type="Proteomes" id="UP001314169"/>
    </source>
</evidence>